<gene>
    <name evidence="1" type="ORF">GGR43_001177</name>
</gene>
<dbReference type="RefSeq" id="WP_246343367.1">
    <property type="nucleotide sequence ID" value="NZ_JACIDT010000003.1"/>
</dbReference>
<dbReference type="InterPro" id="IPR011738">
    <property type="entry name" value="Phage_CHP"/>
</dbReference>
<dbReference type="Gene3D" id="1.10.3230.30">
    <property type="entry name" value="Phage gp6-like head-tail connector protein"/>
    <property type="match status" value="1"/>
</dbReference>
<comment type="caution">
    <text evidence="1">The sequence shown here is derived from an EMBL/GenBank/DDBJ whole genome shotgun (WGS) entry which is preliminary data.</text>
</comment>
<dbReference type="AlphaFoldDB" id="A0A7W6BPH1"/>
<dbReference type="NCBIfam" id="TIGR02215">
    <property type="entry name" value="phage_chp_gp8"/>
    <property type="match status" value="1"/>
</dbReference>
<sequence length="179" mass="19182">MTVRMEAVAQPIIEGARDETKSWLRIETAQDDAAIEALCRSAIGMAEDFCAQRLFARAGEEMLAPAREWRRLHACPVRGIAAVAAVDAGGAESPIAADGYAIDIDADGDGWVRVTAAPLPGRISIGLTAGLAEDWADLPDPLRQGVVRLAAHLFGESASDTPPAIVTALWRPWRRMRLA</sequence>
<protein>
    <submittedName>
        <fullName evidence="1">Putative phiE125 gp8 family phage protein</fullName>
    </submittedName>
</protein>
<evidence type="ECO:0000313" key="2">
    <source>
        <dbReference type="Proteomes" id="UP000571950"/>
    </source>
</evidence>
<dbReference type="Proteomes" id="UP000571950">
    <property type="component" value="Unassembled WGS sequence"/>
</dbReference>
<accession>A0A7W6BPH1</accession>
<evidence type="ECO:0000313" key="1">
    <source>
        <dbReference type="EMBL" id="MBB3925464.1"/>
    </source>
</evidence>
<name>A0A7W6BPH1_9SPHN</name>
<reference evidence="1 2" key="1">
    <citation type="submission" date="2020-08" db="EMBL/GenBank/DDBJ databases">
        <title>Genomic Encyclopedia of Type Strains, Phase IV (KMG-IV): sequencing the most valuable type-strain genomes for metagenomic binning, comparative biology and taxonomic classification.</title>
        <authorList>
            <person name="Goeker M."/>
        </authorList>
    </citation>
    <scope>NUCLEOTIDE SEQUENCE [LARGE SCALE GENOMIC DNA]</scope>
    <source>
        <strain evidence="1 2">DSM 26189</strain>
    </source>
</reference>
<organism evidence="1 2">
    <name type="scientific">Sphingobium jiangsuense</name>
    <dbReference type="NCBI Taxonomy" id="870476"/>
    <lineage>
        <taxon>Bacteria</taxon>
        <taxon>Pseudomonadati</taxon>
        <taxon>Pseudomonadota</taxon>
        <taxon>Alphaproteobacteria</taxon>
        <taxon>Sphingomonadales</taxon>
        <taxon>Sphingomonadaceae</taxon>
        <taxon>Sphingobium</taxon>
    </lineage>
</organism>
<keyword evidence="2" id="KW-1185">Reference proteome</keyword>
<dbReference type="EMBL" id="JACIDT010000003">
    <property type="protein sequence ID" value="MBB3925464.1"/>
    <property type="molecule type" value="Genomic_DNA"/>
</dbReference>
<proteinExistence type="predicted"/>